<reference evidence="2" key="1">
    <citation type="submission" date="2016-10" db="EMBL/GenBank/DDBJ databases">
        <authorList>
            <person name="Varghese N."/>
            <person name="Submissions S."/>
        </authorList>
    </citation>
    <scope>NUCLEOTIDE SEQUENCE [LARGE SCALE GENOMIC DNA]</scope>
    <source>
        <strain evidence="2">DSM 27981</strain>
    </source>
</reference>
<evidence type="ECO:0000313" key="1">
    <source>
        <dbReference type="EMBL" id="SFE99247.1"/>
    </source>
</evidence>
<gene>
    <name evidence="1" type="ORF">SAMN04489711_10968</name>
</gene>
<accession>A0A1I2F343</accession>
<organism evidence="1 2">
    <name type="scientific">Paracidovorax wautersii</name>
    <dbReference type="NCBI Taxonomy" id="1177982"/>
    <lineage>
        <taxon>Bacteria</taxon>
        <taxon>Pseudomonadati</taxon>
        <taxon>Pseudomonadota</taxon>
        <taxon>Betaproteobacteria</taxon>
        <taxon>Burkholderiales</taxon>
        <taxon>Comamonadaceae</taxon>
        <taxon>Paracidovorax</taxon>
    </lineage>
</organism>
<dbReference type="STRING" id="1177982.SAMN04489711_10968"/>
<dbReference type="EMBL" id="FONX01000009">
    <property type="protein sequence ID" value="SFE99247.1"/>
    <property type="molecule type" value="Genomic_DNA"/>
</dbReference>
<proteinExistence type="predicted"/>
<protein>
    <submittedName>
        <fullName evidence="1">Uncharacterized protein</fullName>
    </submittedName>
</protein>
<evidence type="ECO:0000313" key="2">
    <source>
        <dbReference type="Proteomes" id="UP000199119"/>
    </source>
</evidence>
<dbReference type="Proteomes" id="UP000199119">
    <property type="component" value="Unassembled WGS sequence"/>
</dbReference>
<name>A0A1I2F343_9BURK</name>
<dbReference type="AlphaFoldDB" id="A0A1I2F343"/>
<sequence>MGGRDGLAMQNDNVVIARVKAGFALQPGGWQRGAIHLLTSLAFHAVLIRSSPIRPYPQARCLAP</sequence>
<keyword evidence="2" id="KW-1185">Reference proteome</keyword>